<dbReference type="EMBL" id="JQIF01000072">
    <property type="protein sequence ID" value="KGJ52340.1"/>
    <property type="molecule type" value="Genomic_DNA"/>
</dbReference>
<sequence length="273" mass="31270">MCDPISDSLKLMHEIAPSATENAAKNLTDEPTKFIGKTTTSFLKILFEPINIFAEKLDYKRKAKLLNWKEYSNADILEIEEDKRIIPPLEIAGPIIDASRYYFENDTLSKMFSNLLVSACNVDKIKSVHPAYVKILEQMSALDARIMNSFDKNVSKAIAKYVMDINLKDNLKSYFEIATNVFYIDREYDDIDVMSASITNLERLGLLKLDYSYCNLEKDAYKMYEEDPTYKKFASSRVSPEQVDTFQTHIRLIKGIAVPTPFGNQFITACVKK</sequence>
<dbReference type="Pfam" id="PF14337">
    <property type="entry name" value="Abi_alpha"/>
    <property type="match status" value="1"/>
</dbReference>
<name>A0A099I3T5_CLOIN</name>
<protein>
    <recommendedName>
        <fullName evidence="3">DUF4393 domain-containing protein</fullName>
    </recommendedName>
</protein>
<dbReference type="Gene3D" id="3.30.110.190">
    <property type="match status" value="1"/>
</dbReference>
<dbReference type="Proteomes" id="UP000030008">
    <property type="component" value="Unassembled WGS sequence"/>
</dbReference>
<organism evidence="1 2">
    <name type="scientific">Clostridium innocuum</name>
    <dbReference type="NCBI Taxonomy" id="1522"/>
    <lineage>
        <taxon>Bacteria</taxon>
        <taxon>Bacillati</taxon>
        <taxon>Bacillota</taxon>
        <taxon>Clostridia</taxon>
        <taxon>Eubacteriales</taxon>
        <taxon>Clostridiaceae</taxon>
        <taxon>Clostridium</taxon>
    </lineage>
</organism>
<reference evidence="1 2" key="1">
    <citation type="submission" date="2014-08" db="EMBL/GenBank/DDBJ databases">
        <title>Clostridium innocuum, an unnegligible vancomycin-resistant pathogen causing extra-intestinal infections.</title>
        <authorList>
            <person name="Feng Y."/>
            <person name="Chiu C.-H."/>
        </authorList>
    </citation>
    <scope>NUCLEOTIDE SEQUENCE [LARGE SCALE GENOMIC DNA]</scope>
    <source>
        <strain evidence="1 2">AN88</strain>
    </source>
</reference>
<evidence type="ECO:0000313" key="1">
    <source>
        <dbReference type="EMBL" id="KGJ52340.1"/>
    </source>
</evidence>
<accession>A0A099I3T5</accession>
<dbReference type="RefSeq" id="WP_044906455.1">
    <property type="nucleotide sequence ID" value="NZ_JAQCQO010000089.1"/>
</dbReference>
<comment type="caution">
    <text evidence="1">The sequence shown here is derived from an EMBL/GenBank/DDBJ whole genome shotgun (WGS) entry which is preliminary data.</text>
</comment>
<gene>
    <name evidence="1" type="ORF">CIAN88_15500</name>
</gene>
<evidence type="ECO:0000313" key="2">
    <source>
        <dbReference type="Proteomes" id="UP000030008"/>
    </source>
</evidence>
<dbReference type="InterPro" id="IPR025506">
    <property type="entry name" value="Abi_alpha"/>
</dbReference>
<proteinExistence type="predicted"/>
<dbReference type="AlphaFoldDB" id="A0A099I3T5"/>
<evidence type="ECO:0008006" key="3">
    <source>
        <dbReference type="Google" id="ProtNLM"/>
    </source>
</evidence>